<dbReference type="Proteomes" id="UP001150830">
    <property type="component" value="Unassembled WGS sequence"/>
</dbReference>
<gene>
    <name evidence="1" type="ORF">OUO13_12905</name>
</gene>
<evidence type="ECO:0000313" key="1">
    <source>
        <dbReference type="EMBL" id="MCY0966090.1"/>
    </source>
</evidence>
<proteinExistence type="predicted"/>
<keyword evidence="2" id="KW-1185">Reference proteome</keyword>
<feature type="non-terminal residue" evidence="1">
    <location>
        <position position="61"/>
    </location>
</feature>
<accession>A0A9X3EF54</accession>
<sequence>MVVRWHQLFNGNALSQRFVREEPLSEAEQNRLHILIDEWRARLCDISWFMRVLNEAIAREA</sequence>
<protein>
    <submittedName>
        <fullName evidence="1">Transposase</fullName>
    </submittedName>
</protein>
<comment type="caution">
    <text evidence="1">The sequence shown here is derived from an EMBL/GenBank/DDBJ whole genome shotgun (WGS) entry which is preliminary data.</text>
</comment>
<organism evidence="1 2">
    <name type="scientific">Parathalassolituus penaei</name>
    <dbReference type="NCBI Taxonomy" id="2997323"/>
    <lineage>
        <taxon>Bacteria</taxon>
        <taxon>Pseudomonadati</taxon>
        <taxon>Pseudomonadota</taxon>
        <taxon>Gammaproteobacteria</taxon>
        <taxon>Oceanospirillales</taxon>
        <taxon>Oceanospirillaceae</taxon>
        <taxon>Parathalassolituus</taxon>
    </lineage>
</organism>
<name>A0A9X3EF54_9GAMM</name>
<reference evidence="1" key="1">
    <citation type="submission" date="2022-11" db="EMBL/GenBank/DDBJ databases">
        <title>Parathalassolutuus dongxingensis gen. nov., sp. nov., a novel member of family Oceanospirillaceae isolated from a coastal shrimp pond in Guangxi, China.</title>
        <authorList>
            <person name="Chen H."/>
        </authorList>
    </citation>
    <scope>NUCLEOTIDE SEQUENCE</scope>
    <source>
        <strain evidence="1">G-43</strain>
    </source>
</reference>
<dbReference type="EMBL" id="JAPNOA010000029">
    <property type="protein sequence ID" value="MCY0966090.1"/>
    <property type="molecule type" value="Genomic_DNA"/>
</dbReference>
<evidence type="ECO:0000313" key="2">
    <source>
        <dbReference type="Proteomes" id="UP001150830"/>
    </source>
</evidence>
<dbReference type="AlphaFoldDB" id="A0A9X3EF54"/>